<sequence length="135" mass="16023">MSNKARERKSYSMEFKLRMLKEYYESGSTKYSLCKKYSVDYVTFSRWERYFESKTLSLPSDLTELEHQVYMARKKSESSKATGPQTESERLREENLRLRKALAYSELRNEALHELLKIGREQYGIDLLKKAGAKR</sequence>
<accession>A0A174RVW5</accession>
<evidence type="ECO:0000313" key="3">
    <source>
        <dbReference type="EMBL" id="MDB9140288.1"/>
    </source>
</evidence>
<evidence type="ECO:0000256" key="1">
    <source>
        <dbReference type="SAM" id="MobiDB-lite"/>
    </source>
</evidence>
<dbReference type="EMBL" id="JAQMPX010000126">
    <property type="protein sequence ID" value="MDB9140288.1"/>
    <property type="molecule type" value="Genomic_DNA"/>
</dbReference>
<gene>
    <name evidence="4" type="ORF">B5F32_06495</name>
    <name evidence="2" type="ORF">LI194_14695</name>
    <name evidence="5" type="ORF">P2T59_07765</name>
    <name evidence="3" type="ORF">PN612_17520</name>
</gene>
<reference evidence="4" key="2">
    <citation type="journal article" date="2018" name="BMC Genomics">
        <title>Whole genome sequencing and function prediction of 133 gut anaerobes isolated from chicken caecum in pure cultures.</title>
        <authorList>
            <person name="Medvecky M."/>
            <person name="Cejkova D."/>
            <person name="Polansky O."/>
            <person name="Karasova D."/>
            <person name="Kubasova T."/>
            <person name="Cizek A."/>
            <person name="Rychlik I."/>
        </authorList>
    </citation>
    <scope>NUCLEOTIDE SEQUENCE</scope>
    <source>
        <strain evidence="4">An199</strain>
    </source>
</reference>
<evidence type="ECO:0000313" key="5">
    <source>
        <dbReference type="EMBL" id="WET65874.1"/>
    </source>
</evidence>
<evidence type="ECO:0000313" key="4">
    <source>
        <dbReference type="EMBL" id="OUP20565.1"/>
    </source>
</evidence>
<name>A0A174RVW5_PARDI</name>
<dbReference type="EMBL" id="CP120353">
    <property type="protein sequence ID" value="WET65874.1"/>
    <property type="molecule type" value="Genomic_DNA"/>
</dbReference>
<dbReference type="InterPro" id="IPR009057">
    <property type="entry name" value="Homeodomain-like_sf"/>
</dbReference>
<dbReference type="AlphaFoldDB" id="A0A174RVW5"/>
<dbReference type="GO" id="GO:0006313">
    <property type="term" value="P:DNA transposition"/>
    <property type="evidence" value="ECO:0007669"/>
    <property type="project" value="InterPro"/>
</dbReference>
<dbReference type="EMBL" id="JAJCNI010000018">
    <property type="protein sequence ID" value="MCB6519042.1"/>
    <property type="molecule type" value="Genomic_DNA"/>
</dbReference>
<reference evidence="3" key="4">
    <citation type="submission" date="2023-01" db="EMBL/GenBank/DDBJ databases">
        <title>Human gut microbiome strain richness.</title>
        <authorList>
            <person name="Chen-Liaw A."/>
        </authorList>
    </citation>
    <scope>NUCLEOTIDE SEQUENCE</scope>
    <source>
        <strain evidence="3">D35st1_E5_D35t1_190705</strain>
    </source>
</reference>
<dbReference type="GO" id="GO:0004803">
    <property type="term" value="F:transposase activity"/>
    <property type="evidence" value="ECO:0007669"/>
    <property type="project" value="InterPro"/>
</dbReference>
<dbReference type="Proteomes" id="UP001198806">
    <property type="component" value="Unassembled WGS sequence"/>
</dbReference>
<dbReference type="InterPro" id="IPR002514">
    <property type="entry name" value="Transposase_8"/>
</dbReference>
<evidence type="ECO:0000313" key="2">
    <source>
        <dbReference type="EMBL" id="MCB6519042.1"/>
    </source>
</evidence>
<protein>
    <submittedName>
        <fullName evidence="4">Transposase</fullName>
    </submittedName>
</protein>
<dbReference type="GO" id="GO:0003677">
    <property type="term" value="F:DNA binding"/>
    <property type="evidence" value="ECO:0007669"/>
    <property type="project" value="InterPro"/>
</dbReference>
<dbReference type="Pfam" id="PF01527">
    <property type="entry name" value="HTH_Tnp_1"/>
    <property type="match status" value="1"/>
</dbReference>
<dbReference type="Proteomes" id="UP000195950">
    <property type="component" value="Unassembled WGS sequence"/>
</dbReference>
<reference evidence="5" key="5">
    <citation type="submission" date="2023-03" db="EMBL/GenBank/DDBJ databases">
        <title>Parabacteroides distasonis, a bacteria resistant against UC.</title>
        <authorList>
            <person name="Dai W."/>
        </authorList>
    </citation>
    <scope>NUCLEOTIDE SEQUENCE</scope>
    <source>
        <strain evidence="5">F1-28</strain>
    </source>
</reference>
<reference evidence="6" key="1">
    <citation type="submission" date="2017-04" db="EMBL/GenBank/DDBJ databases">
        <title>Function of individual gut microbiota members based on whole genome sequencing of pure cultures obtained from chicken caecum.</title>
        <authorList>
            <person name="Medvecky M."/>
            <person name="Cejkova D."/>
            <person name="Polansky O."/>
            <person name="Karasova D."/>
            <person name="Kubasova T."/>
            <person name="Cizek A."/>
            <person name="Rychlik I."/>
        </authorList>
    </citation>
    <scope>NUCLEOTIDE SEQUENCE [LARGE SCALE GENOMIC DNA]</scope>
    <source>
        <strain evidence="6">An199</strain>
    </source>
</reference>
<reference evidence="2" key="3">
    <citation type="submission" date="2021-10" db="EMBL/GenBank/DDBJ databases">
        <title>Collection of gut derived symbiotic bacterial strains cultured from healthy donors.</title>
        <authorList>
            <person name="Lin H."/>
            <person name="Littmann E."/>
            <person name="Kohout C."/>
            <person name="Pamer E.G."/>
        </authorList>
    </citation>
    <scope>NUCLEOTIDE SEQUENCE</scope>
    <source>
        <strain evidence="2">DFI.2.94</strain>
    </source>
</reference>
<proteinExistence type="predicted"/>
<dbReference type="Proteomes" id="UP001211522">
    <property type="component" value="Unassembled WGS sequence"/>
</dbReference>
<organism evidence="4 6">
    <name type="scientific">Parabacteroides distasonis</name>
    <dbReference type="NCBI Taxonomy" id="823"/>
    <lineage>
        <taxon>Bacteria</taxon>
        <taxon>Pseudomonadati</taxon>
        <taxon>Bacteroidota</taxon>
        <taxon>Bacteroidia</taxon>
        <taxon>Bacteroidales</taxon>
        <taxon>Tannerellaceae</taxon>
        <taxon>Parabacteroides</taxon>
    </lineage>
</organism>
<dbReference type="Gene3D" id="1.10.10.60">
    <property type="entry name" value="Homeodomain-like"/>
    <property type="match status" value="1"/>
</dbReference>
<feature type="region of interest" description="Disordered" evidence="1">
    <location>
        <begin position="73"/>
        <end position="92"/>
    </location>
</feature>
<evidence type="ECO:0000313" key="6">
    <source>
        <dbReference type="Proteomes" id="UP000195950"/>
    </source>
</evidence>
<dbReference type="EMBL" id="NFJX01000004">
    <property type="protein sequence ID" value="OUP20565.1"/>
    <property type="molecule type" value="Genomic_DNA"/>
</dbReference>
<dbReference type="Proteomes" id="UP001221009">
    <property type="component" value="Chromosome"/>
</dbReference>
<dbReference type="RefSeq" id="WP_048928764.1">
    <property type="nucleotide sequence ID" value="NZ_AP019729.1"/>
</dbReference>
<dbReference type="SUPFAM" id="SSF46689">
    <property type="entry name" value="Homeodomain-like"/>
    <property type="match status" value="1"/>
</dbReference>